<dbReference type="OrthoDB" id="7560678at2"/>
<evidence type="ECO:0000313" key="3">
    <source>
        <dbReference type="EMBL" id="RIJ42306.1"/>
    </source>
</evidence>
<reference evidence="4" key="1">
    <citation type="submission" date="2018-08" db="EMBL/GenBank/DDBJ databases">
        <title>Mucilaginibacter sp. MYSH2.</title>
        <authorList>
            <person name="Seo T."/>
        </authorList>
    </citation>
    <scope>NUCLEOTIDE SEQUENCE [LARGE SCALE GENOMIC DNA]</scope>
    <source>
        <strain evidence="4">KIRAN</strain>
    </source>
</reference>
<keyword evidence="4" id="KW-1185">Reference proteome</keyword>
<dbReference type="SUPFAM" id="SSF53756">
    <property type="entry name" value="UDP-Glycosyltransferase/glycogen phosphorylase"/>
    <property type="match status" value="1"/>
</dbReference>
<dbReference type="InterPro" id="IPR001296">
    <property type="entry name" value="Glyco_trans_1"/>
</dbReference>
<dbReference type="GO" id="GO:0016757">
    <property type="term" value="F:glycosyltransferase activity"/>
    <property type="evidence" value="ECO:0007669"/>
    <property type="project" value="InterPro"/>
</dbReference>
<feature type="domain" description="Glycosyl transferase family 1" evidence="1">
    <location>
        <begin position="204"/>
        <end position="373"/>
    </location>
</feature>
<dbReference type="InterPro" id="IPR028098">
    <property type="entry name" value="Glyco_trans_4-like_N"/>
</dbReference>
<comment type="caution">
    <text evidence="3">The sequence shown here is derived from an EMBL/GenBank/DDBJ whole genome shotgun (WGS) entry which is preliminary data.</text>
</comment>
<organism evidence="3 4">
    <name type="scientific">Pontibacter oryzae</name>
    <dbReference type="NCBI Taxonomy" id="2304593"/>
    <lineage>
        <taxon>Bacteria</taxon>
        <taxon>Pseudomonadati</taxon>
        <taxon>Bacteroidota</taxon>
        <taxon>Cytophagia</taxon>
        <taxon>Cytophagales</taxon>
        <taxon>Hymenobacteraceae</taxon>
        <taxon>Pontibacter</taxon>
    </lineage>
</organism>
<dbReference type="Pfam" id="PF13439">
    <property type="entry name" value="Glyco_transf_4"/>
    <property type="match status" value="1"/>
</dbReference>
<keyword evidence="3" id="KW-0808">Transferase</keyword>
<evidence type="ECO:0000313" key="4">
    <source>
        <dbReference type="Proteomes" id="UP000266005"/>
    </source>
</evidence>
<gene>
    <name evidence="3" type="ORF">D1627_00045</name>
</gene>
<dbReference type="PANTHER" id="PTHR12526:SF630">
    <property type="entry name" value="GLYCOSYLTRANSFERASE"/>
    <property type="match status" value="1"/>
</dbReference>
<dbReference type="AlphaFoldDB" id="A0A399SDZ5"/>
<dbReference type="RefSeq" id="WP_119430191.1">
    <property type="nucleotide sequence ID" value="NZ_QWGE01000001.1"/>
</dbReference>
<feature type="domain" description="Glycosyltransferase subfamily 4-like N-terminal" evidence="2">
    <location>
        <begin position="34"/>
        <end position="190"/>
    </location>
</feature>
<dbReference type="EMBL" id="QWGE01000001">
    <property type="protein sequence ID" value="RIJ42306.1"/>
    <property type="molecule type" value="Genomic_DNA"/>
</dbReference>
<sequence>MNVLSIQHQDTPAASFKEKDAEKIMFVIQGLTQGGAEFFFISLVNGLKRKGIEPVVLLLSSDNPLKISLDSTIKVYTLTRSFRYDVFISNRIKKIMREEAIKKVFCIGAFSFFLSKLAVLGSPELTFFLSLHTTVPVSKKEHILDTLYLRMLGKRDKVIFICQNQREFYKSKYKYKSDKSLVIYNGIDVAYAVNGDAEQLLTSKASIRQAHGIPDTAPVIIKVANLRQEKGHFYAVDALQLLHEKHNCSAHMFFVGGGQASYSQKLTAYIAEKGLAGHIHLVGPKDDVRPYLSASDIFTLTSYSVETFSIAALEAMSFGLPCCLTKIGGASEMVAEDKTGLLCRAKDTEHIAASWHKLLTGNYDRTYIQNYVRSKFSSTTMVQQYHDVLQT</sequence>
<accession>A0A399SDZ5</accession>
<name>A0A399SDZ5_9BACT</name>
<dbReference type="Proteomes" id="UP000266005">
    <property type="component" value="Unassembled WGS sequence"/>
</dbReference>
<dbReference type="PANTHER" id="PTHR12526">
    <property type="entry name" value="GLYCOSYLTRANSFERASE"/>
    <property type="match status" value="1"/>
</dbReference>
<protein>
    <submittedName>
        <fullName evidence="3">Glycosyltransferase</fullName>
    </submittedName>
</protein>
<dbReference type="Pfam" id="PF00534">
    <property type="entry name" value="Glycos_transf_1"/>
    <property type="match status" value="1"/>
</dbReference>
<proteinExistence type="predicted"/>
<evidence type="ECO:0000259" key="1">
    <source>
        <dbReference type="Pfam" id="PF00534"/>
    </source>
</evidence>
<evidence type="ECO:0000259" key="2">
    <source>
        <dbReference type="Pfam" id="PF13439"/>
    </source>
</evidence>
<dbReference type="Gene3D" id="3.40.50.2000">
    <property type="entry name" value="Glycogen Phosphorylase B"/>
    <property type="match status" value="2"/>
</dbReference>